<dbReference type="GO" id="GO:0003735">
    <property type="term" value="F:structural constituent of ribosome"/>
    <property type="evidence" value="ECO:0007669"/>
    <property type="project" value="InterPro"/>
</dbReference>
<comment type="similarity">
    <text evidence="1 4">Belongs to the universal ribosomal protein uL13 family.</text>
</comment>
<reference evidence="5 6" key="1">
    <citation type="journal article" date="2016" name="Nat. Commun.">
        <title>Thousands of microbial genomes shed light on interconnected biogeochemical processes in an aquifer system.</title>
        <authorList>
            <person name="Anantharaman K."/>
            <person name="Brown C.T."/>
            <person name="Hug L.A."/>
            <person name="Sharon I."/>
            <person name="Castelle C.J."/>
            <person name="Probst A.J."/>
            <person name="Thomas B.C."/>
            <person name="Singh A."/>
            <person name="Wilkins M.J."/>
            <person name="Karaoz U."/>
            <person name="Brodie E.L."/>
            <person name="Williams K.H."/>
            <person name="Hubbard S.S."/>
            <person name="Banfield J.F."/>
        </authorList>
    </citation>
    <scope>NUCLEOTIDE SEQUENCE [LARGE SCALE GENOMIC DNA]</scope>
</reference>
<dbReference type="PANTHER" id="PTHR11545:SF2">
    <property type="entry name" value="LARGE RIBOSOMAL SUBUNIT PROTEIN UL13M"/>
    <property type="match status" value="1"/>
</dbReference>
<dbReference type="GO" id="GO:0005840">
    <property type="term" value="C:ribosome"/>
    <property type="evidence" value="ECO:0007669"/>
    <property type="project" value="UniProtKB-KW"/>
</dbReference>
<dbReference type="PIRSF" id="PIRSF002181">
    <property type="entry name" value="Ribosomal_L13"/>
    <property type="match status" value="1"/>
</dbReference>
<dbReference type="CDD" id="cd00392">
    <property type="entry name" value="Ribosomal_L13"/>
    <property type="match status" value="1"/>
</dbReference>
<dbReference type="Pfam" id="PF00572">
    <property type="entry name" value="Ribosomal_L13"/>
    <property type="match status" value="1"/>
</dbReference>
<evidence type="ECO:0000256" key="1">
    <source>
        <dbReference type="ARBA" id="ARBA00006227"/>
    </source>
</evidence>
<dbReference type="InterPro" id="IPR036899">
    <property type="entry name" value="Ribosomal_uL13_sf"/>
</dbReference>
<dbReference type="GO" id="GO:0003729">
    <property type="term" value="F:mRNA binding"/>
    <property type="evidence" value="ECO:0007669"/>
    <property type="project" value="TreeGrafter"/>
</dbReference>
<sequence length="119" mass="13811">MDYNINAKGKRLGRLATEIAVILQGKTIPSYEKRIEGTNRVIVKNIEHIEVSGKKREQKIYYRHAGALGHLKEVSYAKKFEKDPSWVLRRAVRLMLPKNKLQAKRLKKLIIENVSKTEE</sequence>
<comment type="function">
    <text evidence="4">This protein is one of the early assembly proteins of the 50S ribosomal subunit, although it is not seen to bind rRNA by itself. It is important during the early stages of 50S assembly.</text>
</comment>
<dbReference type="NCBIfam" id="TIGR01066">
    <property type="entry name" value="rplM_bact"/>
    <property type="match status" value="1"/>
</dbReference>
<dbReference type="PANTHER" id="PTHR11545">
    <property type="entry name" value="RIBOSOMAL PROTEIN L13"/>
    <property type="match status" value="1"/>
</dbReference>
<keyword evidence="2 4" id="KW-0689">Ribosomal protein</keyword>
<dbReference type="GO" id="GO:1990904">
    <property type="term" value="C:ribonucleoprotein complex"/>
    <property type="evidence" value="ECO:0007669"/>
    <property type="project" value="UniProtKB-KW"/>
</dbReference>
<proteinExistence type="inferred from homology"/>
<dbReference type="SUPFAM" id="SSF52161">
    <property type="entry name" value="Ribosomal protein L13"/>
    <property type="match status" value="1"/>
</dbReference>
<dbReference type="InterPro" id="IPR005822">
    <property type="entry name" value="Ribosomal_uL13"/>
</dbReference>
<gene>
    <name evidence="4" type="primary">rplM</name>
    <name evidence="5" type="ORF">A3A21_01580</name>
</gene>
<dbReference type="InterPro" id="IPR005823">
    <property type="entry name" value="Ribosomal_uL13_bac-type"/>
</dbReference>
<evidence type="ECO:0000256" key="3">
    <source>
        <dbReference type="ARBA" id="ARBA00023274"/>
    </source>
</evidence>
<dbReference type="STRING" id="1798471.A3A21_01580"/>
<protein>
    <recommendedName>
        <fullName evidence="4">Large ribosomal subunit protein uL13</fullName>
    </recommendedName>
</protein>
<dbReference type="Gene3D" id="3.90.1180.10">
    <property type="entry name" value="Ribosomal protein L13"/>
    <property type="match status" value="1"/>
</dbReference>
<evidence type="ECO:0000256" key="4">
    <source>
        <dbReference type="HAMAP-Rule" id="MF_01366"/>
    </source>
</evidence>
<dbReference type="Proteomes" id="UP000176996">
    <property type="component" value="Unassembled WGS sequence"/>
</dbReference>
<dbReference type="GO" id="GO:0006412">
    <property type="term" value="P:translation"/>
    <property type="evidence" value="ECO:0007669"/>
    <property type="project" value="UniProtKB-UniRule"/>
</dbReference>
<keyword evidence="3 4" id="KW-0687">Ribonucleoprotein</keyword>
<evidence type="ECO:0000313" key="6">
    <source>
        <dbReference type="Proteomes" id="UP000176996"/>
    </source>
</evidence>
<dbReference type="EMBL" id="MFKK01000034">
    <property type="protein sequence ID" value="OGG40084.1"/>
    <property type="molecule type" value="Genomic_DNA"/>
</dbReference>
<dbReference type="GO" id="GO:0017148">
    <property type="term" value="P:negative regulation of translation"/>
    <property type="evidence" value="ECO:0007669"/>
    <property type="project" value="TreeGrafter"/>
</dbReference>
<organism evidence="5 6">
    <name type="scientific">Candidatus Jorgensenbacteria bacterium RIFCSPLOWO2_01_FULL_45_25b</name>
    <dbReference type="NCBI Taxonomy" id="1798471"/>
    <lineage>
        <taxon>Bacteria</taxon>
        <taxon>Candidatus Joergenseniibacteriota</taxon>
    </lineage>
</organism>
<dbReference type="HAMAP" id="MF_01366">
    <property type="entry name" value="Ribosomal_uL13"/>
    <property type="match status" value="1"/>
</dbReference>
<dbReference type="AlphaFoldDB" id="A0A1F6BT28"/>
<comment type="caution">
    <text evidence="5">The sequence shown here is derived from an EMBL/GenBank/DDBJ whole genome shotgun (WGS) entry which is preliminary data.</text>
</comment>
<evidence type="ECO:0000256" key="2">
    <source>
        <dbReference type="ARBA" id="ARBA00022980"/>
    </source>
</evidence>
<name>A0A1F6BT28_9BACT</name>
<accession>A0A1F6BT28</accession>
<evidence type="ECO:0000313" key="5">
    <source>
        <dbReference type="EMBL" id="OGG40084.1"/>
    </source>
</evidence>
<comment type="subunit">
    <text evidence="4">Part of the 50S ribosomal subunit.</text>
</comment>